<dbReference type="KEGG" id="asan:AWM72_05030"/>
<evidence type="ECO:0000313" key="3">
    <source>
        <dbReference type="Proteomes" id="UP000069912"/>
    </source>
</evidence>
<reference evidence="3" key="2">
    <citation type="submission" date="2016-01" db="EMBL/GenBank/DDBJ databases">
        <title>Six Aerococcus type strain genome sequencing and assembly using PacBio and Illumina Hiseq.</title>
        <authorList>
            <person name="Carkaci D."/>
            <person name="Dargis R."/>
            <person name="Nielsen X.C."/>
            <person name="Skovgaard O."/>
            <person name="Fuursted K."/>
            <person name="Christensen J.J."/>
        </authorList>
    </citation>
    <scope>NUCLEOTIDE SEQUENCE [LARGE SCALE GENOMIC DNA]</scope>
    <source>
        <strain evidence="3">CCUG43001</strain>
    </source>
</reference>
<dbReference type="GeneID" id="92903426"/>
<feature type="transmembrane region" description="Helical" evidence="1">
    <location>
        <begin position="325"/>
        <end position="345"/>
    </location>
</feature>
<keyword evidence="1" id="KW-1133">Transmembrane helix</keyword>
<dbReference type="Pfam" id="PF02447">
    <property type="entry name" value="GntP_permease"/>
    <property type="match status" value="1"/>
</dbReference>
<dbReference type="GO" id="GO:0015128">
    <property type="term" value="F:gluconate transmembrane transporter activity"/>
    <property type="evidence" value="ECO:0007669"/>
    <property type="project" value="InterPro"/>
</dbReference>
<feature type="transmembrane region" description="Helical" evidence="1">
    <location>
        <begin position="56"/>
        <end position="78"/>
    </location>
</feature>
<keyword evidence="1" id="KW-0812">Transmembrane</keyword>
<accession>A0A109RDI9</accession>
<sequence>MLISSFGALAALAIALLLILKKLPAPYALMVGGLVGALLGGANLSQSIEVMVDGSASMMSAILRILASGVLVGCLVKTGSAQKIAQAIVNRLGQSRALAALILASLLICSIGVFIDITIITVAPIALAICQESQLRKEAALVAMIGGGKAGNLISPNPNTLAVAASFDVDLSRLILQNLVPALVAALVTLLLSQALNRKLGDQVGLDSSDPVAPVANPSEQGPSLFAALVGPLTVVVLLALRPLVGLSVDPILALPLGGLASLLACRQGKKLISYSQFGLDQVKDVCLLLIGTGALAGVITASQLQADLSQLLQFLQLPPFLLAPLSGIFMGAATASTTAGASIASQSFAPSLIEAQVPHLAAAAMLHAGATVLDSLPHGSFFHATAGSVQLSFRQRLTLIRYEATIGASATLVAILAYLMTA</sequence>
<organism evidence="2 3">
    <name type="scientific">Aerococcus sanguinicola</name>
    <dbReference type="NCBI Taxonomy" id="119206"/>
    <lineage>
        <taxon>Bacteria</taxon>
        <taxon>Bacillati</taxon>
        <taxon>Bacillota</taxon>
        <taxon>Bacilli</taxon>
        <taxon>Lactobacillales</taxon>
        <taxon>Aerococcaceae</taxon>
        <taxon>Aerococcus</taxon>
    </lineage>
</organism>
<reference evidence="2 3" key="1">
    <citation type="journal article" date="2016" name="Genome Announc.">
        <title>Complete Genome Sequences of Aerococcus christensenii CCUG 28831T, Aerococcus sanguinicola CCUG 43001T, Aerococcus urinae CCUG 36881T, Aerococcus urinaeequi CCUG 28094T, Aerococcus urinaehominis CCUG 42038 BT, and Aerococcus viridans CCUG 4311T.</title>
        <authorList>
            <person name="Carkaci D."/>
            <person name="Dargis R."/>
            <person name="Nielsen X.C."/>
            <person name="Skovgaard O."/>
            <person name="Fuursted K."/>
            <person name="Christensen J.J."/>
        </authorList>
    </citation>
    <scope>NUCLEOTIDE SEQUENCE [LARGE SCALE GENOMIC DNA]</scope>
    <source>
        <strain evidence="2 3">CCUG43001</strain>
    </source>
</reference>
<dbReference type="Proteomes" id="UP000069912">
    <property type="component" value="Chromosome"/>
</dbReference>
<dbReference type="PANTHER" id="PTHR30354">
    <property type="entry name" value="GNT FAMILY GLUCONATE TRANSPORTER"/>
    <property type="match status" value="1"/>
</dbReference>
<protein>
    <submittedName>
        <fullName evidence="2">Gluconate:proton symporter</fullName>
    </submittedName>
</protein>
<dbReference type="InterPro" id="IPR003474">
    <property type="entry name" value="Glcn_transporter"/>
</dbReference>
<feature type="transmembrane region" description="Helical" evidence="1">
    <location>
        <begin position="247"/>
        <end position="266"/>
    </location>
</feature>
<evidence type="ECO:0000313" key="2">
    <source>
        <dbReference type="EMBL" id="AMB94161.1"/>
    </source>
</evidence>
<dbReference type="AlphaFoldDB" id="A0A109RDI9"/>
<feature type="transmembrane region" description="Helical" evidence="1">
    <location>
        <begin position="400"/>
        <end position="421"/>
    </location>
</feature>
<gene>
    <name evidence="2" type="ORF">AWM72_05030</name>
</gene>
<dbReference type="GO" id="GO:0005886">
    <property type="term" value="C:plasma membrane"/>
    <property type="evidence" value="ECO:0007669"/>
    <property type="project" value="TreeGrafter"/>
</dbReference>
<name>A0A109RDI9_9LACT</name>
<proteinExistence type="predicted"/>
<feature type="transmembrane region" description="Helical" evidence="1">
    <location>
        <begin position="98"/>
        <end position="127"/>
    </location>
</feature>
<feature type="transmembrane region" description="Helical" evidence="1">
    <location>
        <begin position="175"/>
        <end position="193"/>
    </location>
</feature>
<evidence type="ECO:0000256" key="1">
    <source>
        <dbReference type="SAM" id="Phobius"/>
    </source>
</evidence>
<feature type="transmembrane region" description="Helical" evidence="1">
    <location>
        <begin position="286"/>
        <end position="305"/>
    </location>
</feature>
<dbReference type="RefSeq" id="WP_067974187.1">
    <property type="nucleotide sequence ID" value="NZ_CAJHKM010000001.1"/>
</dbReference>
<keyword evidence="3" id="KW-1185">Reference proteome</keyword>
<dbReference type="PANTHER" id="PTHR30354:SF23">
    <property type="entry name" value="GNTP FAMILY PERMEASE"/>
    <property type="match status" value="1"/>
</dbReference>
<feature type="transmembrane region" description="Helical" evidence="1">
    <location>
        <begin position="224"/>
        <end position="241"/>
    </location>
</feature>
<keyword evidence="1" id="KW-0472">Membrane</keyword>
<dbReference type="EMBL" id="CP014160">
    <property type="protein sequence ID" value="AMB94161.1"/>
    <property type="molecule type" value="Genomic_DNA"/>
</dbReference>